<dbReference type="InterPro" id="IPR002999">
    <property type="entry name" value="Tudor"/>
</dbReference>
<dbReference type="CDD" id="cd20379">
    <property type="entry name" value="Tudor_dTUD-like"/>
    <property type="match status" value="1"/>
</dbReference>
<evidence type="ECO:0000313" key="2">
    <source>
        <dbReference type="EMBL" id="KAF3429309.1"/>
    </source>
</evidence>
<dbReference type="Gene3D" id="2.40.50.90">
    <property type="match status" value="1"/>
</dbReference>
<reference evidence="2" key="1">
    <citation type="submission" date="2019-11" db="EMBL/GenBank/DDBJ databases">
        <title>The nuclear and mitochondrial genomes of Frieseomelitta varia - a highly eusocial stingless bee (Meliponini) with a permanently sterile worker caste.</title>
        <authorList>
            <person name="Freitas F.C.P."/>
            <person name="Lourenco A.P."/>
            <person name="Nunes F.M.F."/>
            <person name="Paschoal A.R."/>
            <person name="Abreu F.C.P."/>
            <person name="Barbin F.O."/>
            <person name="Bataglia L."/>
            <person name="Cardoso-Junior C.A.M."/>
            <person name="Cervoni M.S."/>
            <person name="Silva S.R."/>
            <person name="Dalarmi F."/>
            <person name="Del Lama M.A."/>
            <person name="Depintor T.S."/>
            <person name="Ferreira K.M."/>
            <person name="Goria P.S."/>
            <person name="Jaskot M.C."/>
            <person name="Lago D.C."/>
            <person name="Luna-Lucena D."/>
            <person name="Moda L.M."/>
            <person name="Nascimento L."/>
            <person name="Pedrino M."/>
            <person name="Rabico F.O."/>
            <person name="Sanches F.C."/>
            <person name="Santos D.E."/>
            <person name="Santos C.G."/>
            <person name="Vieira J."/>
            <person name="Lopes T.F."/>
            <person name="Barchuk A.R."/>
            <person name="Hartfelder K."/>
            <person name="Simoes Z.L.P."/>
            <person name="Bitondi M.M.G."/>
            <person name="Pinheiro D.G."/>
        </authorList>
    </citation>
    <scope>NUCLEOTIDE SEQUENCE</scope>
    <source>
        <strain evidence="2">USP_RPSP 00005682</strain>
        <tissue evidence="2">Whole individual</tissue>
    </source>
</reference>
<feature type="domain" description="Tudor" evidence="1">
    <location>
        <begin position="61"/>
        <end position="119"/>
    </location>
</feature>
<evidence type="ECO:0000259" key="1">
    <source>
        <dbReference type="PROSITE" id="PS50304"/>
    </source>
</evidence>
<dbReference type="Gene3D" id="2.30.30.140">
    <property type="match status" value="1"/>
</dbReference>
<dbReference type="PROSITE" id="PS50304">
    <property type="entry name" value="TUDOR"/>
    <property type="match status" value="1"/>
</dbReference>
<accession>A0A833RUD8</accession>
<dbReference type="GO" id="GO:0005737">
    <property type="term" value="C:cytoplasm"/>
    <property type="evidence" value="ECO:0007669"/>
    <property type="project" value="UniProtKB-ARBA"/>
</dbReference>
<dbReference type="InterPro" id="IPR050621">
    <property type="entry name" value="Tudor_domain_containing"/>
</dbReference>
<comment type="caution">
    <text evidence="2">The sequence shown here is derived from an EMBL/GenBank/DDBJ whole genome shotgun (WGS) entry which is preliminary data.</text>
</comment>
<dbReference type="Proteomes" id="UP000655588">
    <property type="component" value="Unassembled WGS sequence"/>
</dbReference>
<protein>
    <recommendedName>
        <fullName evidence="1">Tudor domain-containing protein</fullName>
    </recommendedName>
</protein>
<dbReference type="SUPFAM" id="SSF63748">
    <property type="entry name" value="Tudor/PWWP/MBT"/>
    <property type="match status" value="1"/>
</dbReference>
<gene>
    <name evidence="2" type="ORF">E2986_13269</name>
</gene>
<sequence length="214" mass="24911">MNIQQSTDLIIFVTHVEAEDVFLKIWGQVDKNSATCVERMILPLVEQFARSQGCVGPQLANLRINALCCARFQNEGYYRAKVINIRADGMVVLQFIDYGNIEVLPPQEIHLLENIPGSESLQSFPPVAFDFTLMHILPINNVWDNKVIESIKKTLWYNEYKILIHSVVNNHRLIKLWYNNEDFSELLIKRHMAVRTTMQEMFRSICQKYISFGF</sequence>
<name>A0A833RUD8_9HYME</name>
<dbReference type="InterPro" id="IPR035437">
    <property type="entry name" value="SNase_OB-fold_sf"/>
</dbReference>
<proteinExistence type="predicted"/>
<organism evidence="2 3">
    <name type="scientific">Frieseomelitta varia</name>
    <dbReference type="NCBI Taxonomy" id="561572"/>
    <lineage>
        <taxon>Eukaryota</taxon>
        <taxon>Metazoa</taxon>
        <taxon>Ecdysozoa</taxon>
        <taxon>Arthropoda</taxon>
        <taxon>Hexapoda</taxon>
        <taxon>Insecta</taxon>
        <taxon>Pterygota</taxon>
        <taxon>Neoptera</taxon>
        <taxon>Endopterygota</taxon>
        <taxon>Hymenoptera</taxon>
        <taxon>Apocrita</taxon>
        <taxon>Aculeata</taxon>
        <taxon>Apoidea</taxon>
        <taxon>Anthophila</taxon>
        <taxon>Apidae</taxon>
        <taxon>Frieseomelitta</taxon>
    </lineage>
</organism>
<keyword evidence="3" id="KW-1185">Reference proteome</keyword>
<dbReference type="AlphaFoldDB" id="A0A833RUD8"/>
<evidence type="ECO:0000313" key="3">
    <source>
        <dbReference type="Proteomes" id="UP000655588"/>
    </source>
</evidence>
<dbReference type="PANTHER" id="PTHR22948">
    <property type="entry name" value="TUDOR DOMAIN CONTAINING PROTEIN"/>
    <property type="match status" value="1"/>
</dbReference>
<dbReference type="Pfam" id="PF00567">
    <property type="entry name" value="TUDOR"/>
    <property type="match status" value="1"/>
</dbReference>
<dbReference type="EMBL" id="WNWW01000167">
    <property type="protein sequence ID" value="KAF3429309.1"/>
    <property type="molecule type" value="Genomic_DNA"/>
</dbReference>
<dbReference type="PANTHER" id="PTHR22948:SF29">
    <property type="entry name" value="FI02030P-RELATED"/>
    <property type="match status" value="1"/>
</dbReference>
<dbReference type="SMART" id="SM00333">
    <property type="entry name" value="TUDOR"/>
    <property type="match status" value="1"/>
</dbReference>